<dbReference type="InterPro" id="IPR009297">
    <property type="entry name" value="DUF952"/>
</dbReference>
<dbReference type="EMBL" id="PGFE01000002">
    <property type="protein sequence ID" value="PJJ73780.1"/>
    <property type="molecule type" value="Genomic_DNA"/>
</dbReference>
<dbReference type="Pfam" id="PF06108">
    <property type="entry name" value="DUF952"/>
    <property type="match status" value="1"/>
</dbReference>
<evidence type="ECO:0000313" key="1">
    <source>
        <dbReference type="EMBL" id="PJJ73780.1"/>
    </source>
</evidence>
<dbReference type="Proteomes" id="UP000231693">
    <property type="component" value="Unassembled WGS sequence"/>
</dbReference>
<name>A0A2M9CPF3_9CELL</name>
<accession>A0A2M9CPF3</accession>
<sequence>MNTWTDVERIALSLPATSARTEHAWTVHGAVFVRERPLRPADRAALGDAAPDGPVLAAWVADEETKHELVAADPAVYLTTPHFDGYAIVLARLDTIGTAELAELVLDAWAARAPARLVAKHTPPTLWHLALAHEWDDALDAGTYARSTRGLSLDEVGFVHLSYRHQVTAVAGFVLADETRPLTLLEVSRPELAVAGVDVREEPGDPADPASERYPHAFGPLPTSAVVTATPARMVDGTLVVDGDVLA</sequence>
<dbReference type="SUPFAM" id="SSF56399">
    <property type="entry name" value="ADP-ribosylation"/>
    <property type="match status" value="1"/>
</dbReference>
<gene>
    <name evidence="1" type="ORF">CLV28_1258</name>
</gene>
<protein>
    <recommendedName>
        <fullName evidence="3">DUF952 domain-containing protein</fullName>
    </recommendedName>
</protein>
<dbReference type="AlphaFoldDB" id="A0A2M9CPF3"/>
<keyword evidence="2" id="KW-1185">Reference proteome</keyword>
<dbReference type="RefSeq" id="WP_211281466.1">
    <property type="nucleotide sequence ID" value="NZ_PGFE01000002.1"/>
</dbReference>
<comment type="caution">
    <text evidence="1">The sequence shown here is derived from an EMBL/GenBank/DDBJ whole genome shotgun (WGS) entry which is preliminary data.</text>
</comment>
<proteinExistence type="predicted"/>
<organism evidence="1 2">
    <name type="scientific">Sediminihabitans luteus</name>
    <dbReference type="NCBI Taxonomy" id="1138585"/>
    <lineage>
        <taxon>Bacteria</taxon>
        <taxon>Bacillati</taxon>
        <taxon>Actinomycetota</taxon>
        <taxon>Actinomycetes</taxon>
        <taxon>Micrococcales</taxon>
        <taxon>Cellulomonadaceae</taxon>
        <taxon>Sediminihabitans</taxon>
    </lineage>
</organism>
<reference evidence="1 2" key="1">
    <citation type="submission" date="2017-11" db="EMBL/GenBank/DDBJ databases">
        <title>Genomic Encyclopedia of Archaeal and Bacterial Type Strains, Phase II (KMG-II): From Individual Species to Whole Genera.</title>
        <authorList>
            <person name="Goeker M."/>
        </authorList>
    </citation>
    <scope>NUCLEOTIDE SEQUENCE [LARGE SCALE GENOMIC DNA]</scope>
    <source>
        <strain evidence="1 2">DSM 25478</strain>
    </source>
</reference>
<evidence type="ECO:0000313" key="2">
    <source>
        <dbReference type="Proteomes" id="UP000231693"/>
    </source>
</evidence>
<evidence type="ECO:0008006" key="3">
    <source>
        <dbReference type="Google" id="ProtNLM"/>
    </source>
</evidence>
<dbReference type="Gene3D" id="3.20.170.20">
    <property type="entry name" value="Protein of unknown function DUF952"/>
    <property type="match status" value="1"/>
</dbReference>